<keyword evidence="1" id="KW-0433">Leucine-rich repeat</keyword>
<dbReference type="PROSITE" id="PS51450">
    <property type="entry name" value="LRR"/>
    <property type="match status" value="2"/>
</dbReference>
<dbReference type="InterPro" id="IPR050333">
    <property type="entry name" value="SLRP"/>
</dbReference>
<dbReference type="InterPro" id="IPR003591">
    <property type="entry name" value="Leu-rich_rpt_typical-subtyp"/>
</dbReference>
<dbReference type="AlphaFoldDB" id="A0ABD0Y857"/>
<evidence type="ECO:0000256" key="1">
    <source>
        <dbReference type="ARBA" id="ARBA00022614"/>
    </source>
</evidence>
<keyword evidence="4" id="KW-0732">Signal</keyword>
<feature type="signal peptide" evidence="4">
    <location>
        <begin position="1"/>
        <end position="16"/>
    </location>
</feature>
<protein>
    <submittedName>
        <fullName evidence="5">Uncharacterized protein</fullName>
    </submittedName>
</protein>
<keyword evidence="6" id="KW-1185">Reference proteome</keyword>
<comment type="caution">
    <text evidence="5">The sequence shown here is derived from an EMBL/GenBank/DDBJ whole genome shotgun (WGS) entry which is preliminary data.</text>
</comment>
<dbReference type="Gene3D" id="3.80.10.10">
    <property type="entry name" value="Ribonuclease Inhibitor"/>
    <property type="match status" value="4"/>
</dbReference>
<proteinExistence type="predicted"/>
<dbReference type="SMART" id="SM00369">
    <property type="entry name" value="LRR_TYP"/>
    <property type="match status" value="12"/>
</dbReference>
<evidence type="ECO:0000313" key="6">
    <source>
        <dbReference type="Proteomes" id="UP001558652"/>
    </source>
</evidence>
<feature type="transmembrane region" description="Helical" evidence="3">
    <location>
        <begin position="551"/>
        <end position="576"/>
    </location>
</feature>
<gene>
    <name evidence="5" type="ORF">AAG570_002637</name>
</gene>
<reference evidence="5 6" key="1">
    <citation type="submission" date="2024-07" db="EMBL/GenBank/DDBJ databases">
        <title>Chromosome-level genome assembly of the water stick insect Ranatra chinensis (Heteroptera: Nepidae).</title>
        <authorList>
            <person name="Liu X."/>
        </authorList>
    </citation>
    <scope>NUCLEOTIDE SEQUENCE [LARGE SCALE GENOMIC DNA]</scope>
    <source>
        <strain evidence="5">Cailab_2021Rc</strain>
        <tissue evidence="5">Muscle</tissue>
    </source>
</reference>
<dbReference type="SMART" id="SM00365">
    <property type="entry name" value="LRR_SD22"/>
    <property type="match status" value="6"/>
</dbReference>
<evidence type="ECO:0000256" key="3">
    <source>
        <dbReference type="SAM" id="Phobius"/>
    </source>
</evidence>
<dbReference type="PANTHER" id="PTHR45712:SF22">
    <property type="entry name" value="INSULIN-LIKE GROWTH FACTOR-BINDING PROTEIN COMPLEX ACID LABILE SUBUNIT"/>
    <property type="match status" value="1"/>
</dbReference>
<evidence type="ECO:0000256" key="4">
    <source>
        <dbReference type="SAM" id="SignalP"/>
    </source>
</evidence>
<dbReference type="PRINTS" id="PR00019">
    <property type="entry name" value="LEURICHRPT"/>
</dbReference>
<evidence type="ECO:0000256" key="2">
    <source>
        <dbReference type="ARBA" id="ARBA00022737"/>
    </source>
</evidence>
<dbReference type="EMBL" id="JBFDAA010000012">
    <property type="protein sequence ID" value="KAL1123560.1"/>
    <property type="molecule type" value="Genomic_DNA"/>
</dbReference>
<evidence type="ECO:0000313" key="5">
    <source>
        <dbReference type="EMBL" id="KAL1123560.1"/>
    </source>
</evidence>
<sequence>MRALVLGLVLAASCVAEDVACPEGCRCGPRAQDGEQIAKCSLLDPDTQRFPHTVRHFFLHDGHLLPSAKGEYTLDEKVFLRLGLDNVKTISIVNSSLSSVDANAFRGLHPLSEVDLSDNNIERLHADTFKGNFNLKRLRLSGNPLTLPVGNSSEEYFLWSESLKEIDLSRCGFRHLSPAVFSRIDNLDVLSLAGNALEELNEEDFRDLALVSDLDLSDNRISKIHSDAFFPMEELHTLDLSGNPLETLTGVDLSDLRELDVSGCRFRALEPETLDGLSQVTHLNLSYNAITTLDREAFEGFSELENLYLGGNRLRGPLPEDLFENNKKLEVISLAGNRDLRRLRQFRGDFDRLYHVDLSDCGLTDVAESTFKVMPYLANLNLSRNLLEELPEGVLAPLKHLNVLDLSHNRLRTLPTLRQNRELSRVCLGDNRLHEIDSSAFSTNTKLVSLDLRRNPFKCSAEFVRTVEWLIGRGVKPDWDRSASMTGEATPVTVAWDRFTSRVCPSPDKNLIRDRPDTEEDVITVTVQGSGSTTGRFEKLEIVDVETRFSMWPVLLIAVICMCVLFVLFNLVGLLVSRTQRRYNLVTYKSQLPSPLGGRVRQPTGGVPSVAGHHVYHKLYEECSVPNTPAPAHKSFVAYLTGALNRQPPEQV</sequence>
<keyword evidence="2" id="KW-0677">Repeat</keyword>
<dbReference type="Proteomes" id="UP001558652">
    <property type="component" value="Unassembled WGS sequence"/>
</dbReference>
<dbReference type="InterPro" id="IPR032675">
    <property type="entry name" value="LRR_dom_sf"/>
</dbReference>
<dbReference type="SUPFAM" id="SSF52047">
    <property type="entry name" value="RNI-like"/>
    <property type="match status" value="1"/>
</dbReference>
<keyword evidence="3" id="KW-1133">Transmembrane helix</keyword>
<organism evidence="5 6">
    <name type="scientific">Ranatra chinensis</name>
    <dbReference type="NCBI Taxonomy" id="642074"/>
    <lineage>
        <taxon>Eukaryota</taxon>
        <taxon>Metazoa</taxon>
        <taxon>Ecdysozoa</taxon>
        <taxon>Arthropoda</taxon>
        <taxon>Hexapoda</taxon>
        <taxon>Insecta</taxon>
        <taxon>Pterygota</taxon>
        <taxon>Neoptera</taxon>
        <taxon>Paraneoptera</taxon>
        <taxon>Hemiptera</taxon>
        <taxon>Heteroptera</taxon>
        <taxon>Panheteroptera</taxon>
        <taxon>Nepomorpha</taxon>
        <taxon>Nepidae</taxon>
        <taxon>Ranatrinae</taxon>
        <taxon>Ranatra</taxon>
    </lineage>
</organism>
<dbReference type="InterPro" id="IPR001611">
    <property type="entry name" value="Leu-rich_rpt"/>
</dbReference>
<keyword evidence="3" id="KW-0812">Transmembrane</keyword>
<accession>A0ABD0Y857</accession>
<keyword evidence="3" id="KW-0472">Membrane</keyword>
<name>A0ABD0Y857_9HEMI</name>
<dbReference type="Pfam" id="PF13855">
    <property type="entry name" value="LRR_8"/>
    <property type="match status" value="4"/>
</dbReference>
<dbReference type="PANTHER" id="PTHR45712">
    <property type="entry name" value="AGAP008170-PA"/>
    <property type="match status" value="1"/>
</dbReference>
<feature type="chain" id="PRO_5044894393" evidence="4">
    <location>
        <begin position="17"/>
        <end position="652"/>
    </location>
</feature>